<dbReference type="InterPro" id="IPR032528">
    <property type="entry name" value="Ribosom_S30AE_C"/>
</dbReference>
<reference evidence="5 6" key="1">
    <citation type="submission" date="2018-07" db="EMBL/GenBank/DDBJ databases">
        <title>Desertimonas flava gen. nov. sp. nov.</title>
        <authorList>
            <person name="Liu S."/>
        </authorList>
    </citation>
    <scope>NUCLEOTIDE SEQUENCE [LARGE SCALE GENOMIC DNA]</scope>
    <source>
        <strain evidence="5 6">16Sb5-5</strain>
    </source>
</reference>
<dbReference type="Gene3D" id="3.30.160.100">
    <property type="entry name" value="Ribosome hibernation promotion factor-like"/>
    <property type="match status" value="1"/>
</dbReference>
<dbReference type="InterPro" id="IPR036567">
    <property type="entry name" value="RHF-like"/>
</dbReference>
<dbReference type="NCBIfam" id="TIGR00741">
    <property type="entry name" value="yfiA"/>
    <property type="match status" value="1"/>
</dbReference>
<feature type="domain" description="Sigma 54 modulation/S30EA ribosomal protein C-terminal" evidence="4">
    <location>
        <begin position="143"/>
        <end position="196"/>
    </location>
</feature>
<organism evidence="5 6">
    <name type="scientific">Desertihabitans brevis</name>
    <dbReference type="NCBI Taxonomy" id="2268447"/>
    <lineage>
        <taxon>Bacteria</taxon>
        <taxon>Bacillati</taxon>
        <taxon>Actinomycetota</taxon>
        <taxon>Actinomycetes</taxon>
        <taxon>Propionibacteriales</taxon>
        <taxon>Propionibacteriaceae</taxon>
        <taxon>Desertihabitans</taxon>
    </lineage>
</organism>
<protein>
    <recommendedName>
        <fullName evidence="3">Ribosome hibernation promoting factor</fullName>
        <shortName evidence="3">HPF</shortName>
    </recommendedName>
</protein>
<proteinExistence type="inferred from homology"/>
<comment type="caution">
    <text evidence="5">The sequence shown here is derived from an EMBL/GenBank/DDBJ whole genome shotgun (WGS) entry which is preliminary data.</text>
</comment>
<dbReference type="InterPro" id="IPR003489">
    <property type="entry name" value="RHF/RaiA"/>
</dbReference>
<dbReference type="GO" id="GO:0022627">
    <property type="term" value="C:cytosolic small ribosomal subunit"/>
    <property type="evidence" value="ECO:0007669"/>
    <property type="project" value="TreeGrafter"/>
</dbReference>
<keyword evidence="6" id="KW-1185">Reference proteome</keyword>
<dbReference type="CDD" id="cd00552">
    <property type="entry name" value="RaiA"/>
    <property type="match status" value="1"/>
</dbReference>
<dbReference type="SUPFAM" id="SSF69754">
    <property type="entry name" value="Ribosome binding protein Y (YfiA homologue)"/>
    <property type="match status" value="1"/>
</dbReference>
<name>A0A367YUN3_9ACTN</name>
<dbReference type="GO" id="GO:0043024">
    <property type="term" value="F:ribosomal small subunit binding"/>
    <property type="evidence" value="ECO:0007669"/>
    <property type="project" value="TreeGrafter"/>
</dbReference>
<dbReference type="GO" id="GO:0045900">
    <property type="term" value="P:negative regulation of translational elongation"/>
    <property type="evidence" value="ECO:0007669"/>
    <property type="project" value="TreeGrafter"/>
</dbReference>
<keyword evidence="1 3" id="KW-0963">Cytoplasm</keyword>
<evidence type="ECO:0000259" key="4">
    <source>
        <dbReference type="Pfam" id="PF16321"/>
    </source>
</evidence>
<dbReference type="HAMAP" id="MF_00839">
    <property type="entry name" value="HPF"/>
    <property type="match status" value="1"/>
</dbReference>
<dbReference type="Pfam" id="PF02482">
    <property type="entry name" value="Ribosomal_S30AE"/>
    <property type="match status" value="1"/>
</dbReference>
<dbReference type="PANTHER" id="PTHR33231:SF1">
    <property type="entry name" value="30S RIBOSOMAL PROTEIN"/>
    <property type="match status" value="1"/>
</dbReference>
<dbReference type="Gene3D" id="3.30.505.50">
    <property type="entry name" value="Sigma 54 modulation/S30EA ribosomal protein, C-terminal domain"/>
    <property type="match status" value="1"/>
</dbReference>
<evidence type="ECO:0000313" key="6">
    <source>
        <dbReference type="Proteomes" id="UP000252770"/>
    </source>
</evidence>
<dbReference type="FunFam" id="3.30.505.50:FF:000002">
    <property type="entry name" value="Ribosome hibernation promoting factor"/>
    <property type="match status" value="1"/>
</dbReference>
<dbReference type="RefSeq" id="WP_114126785.1">
    <property type="nucleotide sequence ID" value="NZ_QOUI01000006.1"/>
</dbReference>
<comment type="subcellular location">
    <subcellularLocation>
        <location evidence="3">Cytoplasm</location>
    </subcellularLocation>
</comment>
<accession>A0A367YUN3</accession>
<keyword evidence="2 3" id="KW-0810">Translation regulation</keyword>
<evidence type="ECO:0000256" key="1">
    <source>
        <dbReference type="ARBA" id="ARBA00022490"/>
    </source>
</evidence>
<sequence length="214" mass="23973">MDVVVSGRHCALTEEFRAHVQERVARIERLRERVIRVEVEVSADRTRKMEQDTCVQITLLSKGPAVRSEACSHDKTIAFEKALDKLTTQLRKAHDRRAVQHRNGRRPLREIAMLHPMDAAPAEEAEPDDVRTVAGMQVQGDGPLVVREKTHSAPPMTLDQALDEMELVGHDFYLFVDATSGRPSVVYRRHAYDYGVIHLETEGADTAQAASVSA</sequence>
<comment type="subunit">
    <text evidence="3">Interacts with 100S ribosomes.</text>
</comment>
<evidence type="ECO:0000256" key="3">
    <source>
        <dbReference type="HAMAP-Rule" id="MF_00839"/>
    </source>
</evidence>
<gene>
    <name evidence="5" type="primary">raiA</name>
    <name evidence="3" type="synonym">hpf</name>
    <name evidence="5" type="ORF">DT076_11360</name>
</gene>
<dbReference type="InterPro" id="IPR038416">
    <property type="entry name" value="Ribosom_S30AE_C_sf"/>
</dbReference>
<evidence type="ECO:0000256" key="2">
    <source>
        <dbReference type="ARBA" id="ARBA00022845"/>
    </source>
</evidence>
<dbReference type="PANTHER" id="PTHR33231">
    <property type="entry name" value="30S RIBOSOMAL PROTEIN"/>
    <property type="match status" value="1"/>
</dbReference>
<dbReference type="InterPro" id="IPR050574">
    <property type="entry name" value="HPF/YfiA_ribosome-assoc"/>
</dbReference>
<dbReference type="InterPro" id="IPR034694">
    <property type="entry name" value="HPF_long/plastid"/>
</dbReference>
<dbReference type="Pfam" id="PF16321">
    <property type="entry name" value="Ribosom_S30AE_C"/>
    <property type="match status" value="1"/>
</dbReference>
<evidence type="ECO:0000313" key="5">
    <source>
        <dbReference type="EMBL" id="RCK69467.1"/>
    </source>
</evidence>
<comment type="similarity">
    <text evidence="3">Belongs to the HPF/YfiA ribosome-associated protein family. Long HPF subfamily.</text>
</comment>
<dbReference type="Proteomes" id="UP000252770">
    <property type="component" value="Unassembled WGS sequence"/>
</dbReference>
<dbReference type="EMBL" id="QOUI01000006">
    <property type="protein sequence ID" value="RCK69467.1"/>
    <property type="molecule type" value="Genomic_DNA"/>
</dbReference>
<comment type="function">
    <text evidence="3">Required for dimerization of active 70S ribosomes into 100S ribosomes in stationary phase; 100S ribosomes are translationally inactive and sometimes present during exponential growth.</text>
</comment>
<dbReference type="AlphaFoldDB" id="A0A367YUN3"/>